<evidence type="ECO:0000313" key="1">
    <source>
        <dbReference type="EMBL" id="TMW67438.1"/>
    </source>
</evidence>
<dbReference type="AlphaFoldDB" id="A0A8K1FRB9"/>
<gene>
    <name evidence="1" type="ORF">Poli38472_011058</name>
</gene>
<reference evidence="1" key="1">
    <citation type="submission" date="2019-03" db="EMBL/GenBank/DDBJ databases">
        <title>Long read genome sequence of the mycoparasitic Pythium oligandrum ATCC 38472 isolated from sugarbeet rhizosphere.</title>
        <authorList>
            <person name="Gaulin E."/>
        </authorList>
    </citation>
    <scope>NUCLEOTIDE SEQUENCE</scope>
    <source>
        <strain evidence="1">ATCC 38472_TT</strain>
    </source>
</reference>
<sequence length="81" mass="8727">MESYGATGASVTPASTVQVNVCDYNGIPSTVEVAAGTTLRQLMDGRQATQIEVQERRYMPDHVNDAATELEENGVNVRIQA</sequence>
<accession>A0A8K1FRB9</accession>
<proteinExistence type="predicted"/>
<name>A0A8K1FRB9_PYTOL</name>
<protein>
    <submittedName>
        <fullName evidence="1">Uncharacterized protein</fullName>
    </submittedName>
</protein>
<dbReference type="Proteomes" id="UP000794436">
    <property type="component" value="Unassembled WGS sequence"/>
</dbReference>
<organism evidence="1 2">
    <name type="scientific">Pythium oligandrum</name>
    <name type="common">Mycoparasitic fungus</name>
    <dbReference type="NCBI Taxonomy" id="41045"/>
    <lineage>
        <taxon>Eukaryota</taxon>
        <taxon>Sar</taxon>
        <taxon>Stramenopiles</taxon>
        <taxon>Oomycota</taxon>
        <taxon>Peronosporomycetes</taxon>
        <taxon>Pythiales</taxon>
        <taxon>Pythiaceae</taxon>
        <taxon>Pythium</taxon>
    </lineage>
</organism>
<comment type="caution">
    <text evidence="1">The sequence shown here is derived from an EMBL/GenBank/DDBJ whole genome shotgun (WGS) entry which is preliminary data.</text>
</comment>
<keyword evidence="2" id="KW-1185">Reference proteome</keyword>
<dbReference type="EMBL" id="SPLM01000004">
    <property type="protein sequence ID" value="TMW67438.1"/>
    <property type="molecule type" value="Genomic_DNA"/>
</dbReference>
<evidence type="ECO:0000313" key="2">
    <source>
        <dbReference type="Proteomes" id="UP000794436"/>
    </source>
</evidence>